<name>A0AA40EEJ8_9PEZI</name>
<dbReference type="EMBL" id="JAUKTV010000007">
    <property type="protein sequence ID" value="KAK0735502.1"/>
    <property type="molecule type" value="Genomic_DNA"/>
</dbReference>
<evidence type="ECO:0000313" key="2">
    <source>
        <dbReference type="Proteomes" id="UP001172159"/>
    </source>
</evidence>
<keyword evidence="2" id="KW-1185">Reference proteome</keyword>
<evidence type="ECO:0000313" key="1">
    <source>
        <dbReference type="EMBL" id="KAK0735502.1"/>
    </source>
</evidence>
<reference evidence="1" key="1">
    <citation type="submission" date="2023-06" db="EMBL/GenBank/DDBJ databases">
        <title>Genome-scale phylogeny and comparative genomics of the fungal order Sordariales.</title>
        <authorList>
            <consortium name="Lawrence Berkeley National Laboratory"/>
            <person name="Hensen N."/>
            <person name="Bonometti L."/>
            <person name="Westerberg I."/>
            <person name="Brannstrom I.O."/>
            <person name="Guillou S."/>
            <person name="Cros-Aarteil S."/>
            <person name="Calhoun S."/>
            <person name="Haridas S."/>
            <person name="Kuo A."/>
            <person name="Mondo S."/>
            <person name="Pangilinan J."/>
            <person name="Riley R."/>
            <person name="Labutti K."/>
            <person name="Andreopoulos B."/>
            <person name="Lipzen A."/>
            <person name="Chen C."/>
            <person name="Yanf M."/>
            <person name="Daum C."/>
            <person name="Ng V."/>
            <person name="Clum A."/>
            <person name="Steindorff A."/>
            <person name="Ohm R."/>
            <person name="Martin F."/>
            <person name="Silar P."/>
            <person name="Natvig D."/>
            <person name="Lalanne C."/>
            <person name="Gautier V."/>
            <person name="Ament-Velasquez S.L."/>
            <person name="Kruys A."/>
            <person name="Hutchinson M.I."/>
            <person name="Powell A.J."/>
            <person name="Barry K."/>
            <person name="Miller A.N."/>
            <person name="Grigoriev I.V."/>
            <person name="Debuchy R."/>
            <person name="Gladieux P."/>
            <person name="Thoren M.H."/>
            <person name="Johannesson H."/>
        </authorList>
    </citation>
    <scope>NUCLEOTIDE SEQUENCE</scope>
    <source>
        <strain evidence="1">CBS 540.89</strain>
    </source>
</reference>
<organism evidence="1 2">
    <name type="scientific">Apiosordaria backusii</name>
    <dbReference type="NCBI Taxonomy" id="314023"/>
    <lineage>
        <taxon>Eukaryota</taxon>
        <taxon>Fungi</taxon>
        <taxon>Dikarya</taxon>
        <taxon>Ascomycota</taxon>
        <taxon>Pezizomycotina</taxon>
        <taxon>Sordariomycetes</taxon>
        <taxon>Sordariomycetidae</taxon>
        <taxon>Sordariales</taxon>
        <taxon>Lasiosphaeriaceae</taxon>
        <taxon>Apiosordaria</taxon>
    </lineage>
</organism>
<sequence>MSHTANRGQFVPWGIVSYPQHAALEMIRKTLHGVITTLIWVGTPRSGVVEYAGGACGSATISRLFDTFTTWEMDRLIFEDGGAWLEEVRLLKGAVENYNILPEIEQVWEVLRAREKAVKREKKALLSGVY</sequence>
<proteinExistence type="predicted"/>
<protein>
    <submittedName>
        <fullName evidence="1">Uncharacterized protein</fullName>
    </submittedName>
</protein>
<dbReference type="AlphaFoldDB" id="A0AA40EEJ8"/>
<gene>
    <name evidence="1" type="ORF">B0T21DRAFT_412123</name>
</gene>
<dbReference type="Proteomes" id="UP001172159">
    <property type="component" value="Unassembled WGS sequence"/>
</dbReference>
<comment type="caution">
    <text evidence="1">The sequence shown here is derived from an EMBL/GenBank/DDBJ whole genome shotgun (WGS) entry which is preliminary data.</text>
</comment>
<accession>A0AA40EEJ8</accession>